<accession>A0A941IY03</accession>
<dbReference type="PANTHER" id="PTHR38471">
    <property type="entry name" value="FOUR HELIX BUNDLE PROTEIN"/>
    <property type="match status" value="1"/>
</dbReference>
<comment type="caution">
    <text evidence="1">The sequence shown here is derived from an EMBL/GenBank/DDBJ whole genome shotgun (WGS) entry which is preliminary data.</text>
</comment>
<dbReference type="CDD" id="cd16377">
    <property type="entry name" value="23S_rRNA_IVP_like"/>
    <property type="match status" value="1"/>
</dbReference>
<dbReference type="PANTHER" id="PTHR38471:SF2">
    <property type="entry name" value="FOUR HELIX BUNDLE PROTEIN"/>
    <property type="match status" value="1"/>
</dbReference>
<dbReference type="Gene3D" id="1.20.1440.60">
    <property type="entry name" value="23S rRNA-intervening sequence"/>
    <property type="match status" value="1"/>
</dbReference>
<reference evidence="1" key="2">
    <citation type="submission" date="2021-04" db="EMBL/GenBank/DDBJ databases">
        <authorList>
            <person name="Zhang T."/>
            <person name="Zhang Y."/>
            <person name="Lu D."/>
            <person name="Zuo D."/>
            <person name="Du Z."/>
        </authorList>
    </citation>
    <scope>NUCLEOTIDE SEQUENCE</scope>
    <source>
        <strain evidence="1">JR1</strain>
    </source>
</reference>
<dbReference type="NCBIfam" id="NF008911">
    <property type="entry name" value="PRK12275.1-2"/>
    <property type="match status" value="1"/>
</dbReference>
<dbReference type="RefSeq" id="WP_212191517.1">
    <property type="nucleotide sequence ID" value="NZ_JAGTAR010000019.1"/>
</dbReference>
<proteinExistence type="predicted"/>
<dbReference type="AlphaFoldDB" id="A0A941IY03"/>
<dbReference type="SUPFAM" id="SSF158446">
    <property type="entry name" value="IVS-encoded protein-like"/>
    <property type="match status" value="1"/>
</dbReference>
<evidence type="ECO:0000313" key="1">
    <source>
        <dbReference type="EMBL" id="MBR8536490.1"/>
    </source>
</evidence>
<name>A0A941IY03_9BACT</name>
<keyword evidence="2" id="KW-1185">Reference proteome</keyword>
<sequence>MKTFRELLVWQKSMDLSVEIYNLTNSFPKSEEYGLSSQVRRSSVSVPSNIAEGYGRNHTKDFARFLQIAQGSVYECQTQLEIAYRVNYLIKDDFDSIDARFTELAKMLSSLILKVKESASR</sequence>
<gene>
    <name evidence="1" type="ORF">KDU71_13030</name>
</gene>
<dbReference type="EMBL" id="JAGTAR010000019">
    <property type="protein sequence ID" value="MBR8536490.1"/>
    <property type="molecule type" value="Genomic_DNA"/>
</dbReference>
<dbReference type="Pfam" id="PF05635">
    <property type="entry name" value="23S_rRNA_IVP"/>
    <property type="match status" value="1"/>
</dbReference>
<dbReference type="InterPro" id="IPR012657">
    <property type="entry name" value="23S_rRNA-intervening_sequence"/>
</dbReference>
<dbReference type="InterPro" id="IPR036583">
    <property type="entry name" value="23S_rRNA_IVS_sf"/>
</dbReference>
<evidence type="ECO:0000313" key="2">
    <source>
        <dbReference type="Proteomes" id="UP000679220"/>
    </source>
</evidence>
<protein>
    <submittedName>
        <fullName evidence="1">Four helix bundle protein</fullName>
    </submittedName>
</protein>
<organism evidence="1 2">
    <name type="scientific">Carboxylicivirga sediminis</name>
    <dbReference type="NCBI Taxonomy" id="2006564"/>
    <lineage>
        <taxon>Bacteria</taxon>
        <taxon>Pseudomonadati</taxon>
        <taxon>Bacteroidota</taxon>
        <taxon>Bacteroidia</taxon>
        <taxon>Marinilabiliales</taxon>
        <taxon>Marinilabiliaceae</taxon>
        <taxon>Carboxylicivirga</taxon>
    </lineage>
</organism>
<dbReference type="Proteomes" id="UP000679220">
    <property type="component" value="Unassembled WGS sequence"/>
</dbReference>
<reference evidence="1" key="1">
    <citation type="journal article" date="2018" name="Int. J. Syst. Evol. Microbiol.">
        <title>Carboxylicivirga sediminis sp. nov., isolated from coastal sediment.</title>
        <authorList>
            <person name="Wang F.Q."/>
            <person name="Ren L.H."/>
            <person name="Zou R.J."/>
            <person name="Sun Y.Z."/>
            <person name="Liu X.J."/>
            <person name="Jiang F."/>
            <person name="Liu L.J."/>
        </authorList>
    </citation>
    <scope>NUCLEOTIDE SEQUENCE</scope>
    <source>
        <strain evidence="1">JR1</strain>
    </source>
</reference>
<dbReference type="NCBIfam" id="TIGR02436">
    <property type="entry name" value="four helix bundle protein"/>
    <property type="match status" value="1"/>
</dbReference>